<dbReference type="InterPro" id="IPR058205">
    <property type="entry name" value="D-LDH-like"/>
</dbReference>
<evidence type="ECO:0000313" key="4">
    <source>
        <dbReference type="Proteomes" id="UP000544134"/>
    </source>
</evidence>
<feature type="region of interest" description="Disordered" evidence="2">
    <location>
        <begin position="1"/>
        <end position="39"/>
    </location>
</feature>
<dbReference type="EMBL" id="JABBGJ010000056">
    <property type="protein sequence ID" value="NMM03607.1"/>
    <property type="molecule type" value="Genomic_DNA"/>
</dbReference>
<evidence type="ECO:0008006" key="5">
    <source>
        <dbReference type="Google" id="ProtNLM"/>
    </source>
</evidence>
<proteinExistence type="predicted"/>
<evidence type="ECO:0000256" key="1">
    <source>
        <dbReference type="ARBA" id="ARBA00023027"/>
    </source>
</evidence>
<dbReference type="AlphaFoldDB" id="A0A848IXC5"/>
<feature type="compositionally biased region" description="Basic and acidic residues" evidence="2">
    <location>
        <begin position="1"/>
        <end position="12"/>
    </location>
</feature>
<dbReference type="RefSeq" id="WP_169490401.1">
    <property type="nucleotide sequence ID" value="NZ_JABBGJ010000056.1"/>
</dbReference>
<sequence>MDDVPKAPDYHSQESILGHARADHADARSRTREAAPQQRKTLGARAFFRKCESRRLISDEVIGDDVFERLLTFPTVLVTGHQGFFTSDALAAIAEITMANIASSEKAGRAIHEVT</sequence>
<dbReference type="Proteomes" id="UP000544134">
    <property type="component" value="Unassembled WGS sequence"/>
</dbReference>
<name>A0A848IXC5_9BURK</name>
<dbReference type="PANTHER" id="PTHR43026:SF1">
    <property type="entry name" value="2-HYDROXYACID DEHYDROGENASE HOMOLOG 1-RELATED"/>
    <property type="match status" value="1"/>
</dbReference>
<reference evidence="3 4" key="1">
    <citation type="submission" date="2020-04" db="EMBL/GenBank/DDBJ databases">
        <title>Paraburkholderia sp. RP-4-7 isolated from soil.</title>
        <authorList>
            <person name="Dahal R.H."/>
        </authorList>
    </citation>
    <scope>NUCLEOTIDE SEQUENCE [LARGE SCALE GENOMIC DNA]</scope>
    <source>
        <strain evidence="3 4">RP-4-7</strain>
    </source>
</reference>
<comment type="caution">
    <text evidence="3">The sequence shown here is derived from an EMBL/GenBank/DDBJ whole genome shotgun (WGS) entry which is preliminary data.</text>
</comment>
<dbReference type="PANTHER" id="PTHR43026">
    <property type="entry name" value="2-HYDROXYACID DEHYDROGENASE HOMOLOG 1-RELATED"/>
    <property type="match status" value="1"/>
</dbReference>
<gene>
    <name evidence="3" type="ORF">HHL24_37750</name>
</gene>
<organism evidence="3 4">
    <name type="scientific">Paraburkholderia polaris</name>
    <dbReference type="NCBI Taxonomy" id="2728848"/>
    <lineage>
        <taxon>Bacteria</taxon>
        <taxon>Pseudomonadati</taxon>
        <taxon>Pseudomonadota</taxon>
        <taxon>Betaproteobacteria</taxon>
        <taxon>Burkholderiales</taxon>
        <taxon>Burkholderiaceae</taxon>
        <taxon>Paraburkholderia</taxon>
    </lineage>
</organism>
<protein>
    <recommendedName>
        <fullName evidence="5">D-isomer specific 2-hydroxyacid dehydrogenase NAD-binding domain-containing protein</fullName>
    </recommendedName>
</protein>
<dbReference type="Gene3D" id="3.40.50.720">
    <property type="entry name" value="NAD(P)-binding Rossmann-like Domain"/>
    <property type="match status" value="2"/>
</dbReference>
<evidence type="ECO:0000313" key="3">
    <source>
        <dbReference type="EMBL" id="NMM03607.1"/>
    </source>
</evidence>
<feature type="compositionally biased region" description="Basic and acidic residues" evidence="2">
    <location>
        <begin position="20"/>
        <end position="33"/>
    </location>
</feature>
<evidence type="ECO:0000256" key="2">
    <source>
        <dbReference type="SAM" id="MobiDB-lite"/>
    </source>
</evidence>
<dbReference type="GO" id="GO:0008720">
    <property type="term" value="F:D-lactate dehydrogenase (NAD+) activity"/>
    <property type="evidence" value="ECO:0007669"/>
    <property type="project" value="TreeGrafter"/>
</dbReference>
<keyword evidence="4" id="KW-1185">Reference proteome</keyword>
<accession>A0A848IXC5</accession>
<keyword evidence="1" id="KW-0520">NAD</keyword>